<keyword evidence="8" id="KW-1278">Translocase</keyword>
<dbReference type="Pfam" id="PF00005">
    <property type="entry name" value="ABC_tran"/>
    <property type="match status" value="1"/>
</dbReference>
<dbReference type="Proteomes" id="UP000778864">
    <property type="component" value="Unassembled WGS sequence"/>
</dbReference>
<dbReference type="SUPFAM" id="SSF52540">
    <property type="entry name" value="P-loop containing nucleoside triphosphate hydrolases"/>
    <property type="match status" value="1"/>
</dbReference>
<dbReference type="NCBIfam" id="TIGR01727">
    <property type="entry name" value="oligo_HPY"/>
    <property type="match status" value="1"/>
</dbReference>
<comment type="similarity">
    <text evidence="2">Belongs to the ABC transporter superfamily.</text>
</comment>
<dbReference type="Gene3D" id="3.40.50.300">
    <property type="entry name" value="P-loop containing nucleotide triphosphate hydrolases"/>
    <property type="match status" value="1"/>
</dbReference>
<dbReference type="GO" id="GO:0005886">
    <property type="term" value="C:plasma membrane"/>
    <property type="evidence" value="ECO:0007669"/>
    <property type="project" value="UniProtKB-SubCell"/>
</dbReference>
<proteinExistence type="inferred from homology"/>
<dbReference type="PROSITE" id="PS00211">
    <property type="entry name" value="ABC_TRANSPORTER_1"/>
    <property type="match status" value="1"/>
</dbReference>
<dbReference type="InterPro" id="IPR027417">
    <property type="entry name" value="P-loop_NTPase"/>
</dbReference>
<dbReference type="InterPro" id="IPR013563">
    <property type="entry name" value="Oligopep_ABC_C"/>
</dbReference>
<dbReference type="AlphaFoldDB" id="A0A418PL76"/>
<evidence type="ECO:0000256" key="8">
    <source>
        <dbReference type="ARBA" id="ARBA00022967"/>
    </source>
</evidence>
<gene>
    <name evidence="10" type="ORF">KHZ90_08005</name>
</gene>
<dbReference type="PANTHER" id="PTHR43297:SF14">
    <property type="entry name" value="ATPASE AAA-TYPE CORE DOMAIN-CONTAINING PROTEIN"/>
    <property type="match status" value="1"/>
</dbReference>
<organism evidence="10 11">
    <name type="scientific">Veillonella parvula</name>
    <name type="common">Staphylococcus parvulus</name>
    <dbReference type="NCBI Taxonomy" id="29466"/>
    <lineage>
        <taxon>Bacteria</taxon>
        <taxon>Bacillati</taxon>
        <taxon>Bacillota</taxon>
        <taxon>Negativicutes</taxon>
        <taxon>Veillonellales</taxon>
        <taxon>Veillonellaceae</taxon>
        <taxon>Veillonella</taxon>
    </lineage>
</organism>
<dbReference type="InterPro" id="IPR050388">
    <property type="entry name" value="ABC_Ni/Peptide_Import"/>
</dbReference>
<reference evidence="10" key="1">
    <citation type="submission" date="2021-02" db="EMBL/GenBank/DDBJ databases">
        <title>Infant gut strain persistence is associated with maternal origin, phylogeny, and functional potential including surface adhesion and iron acquisition.</title>
        <authorList>
            <person name="Lou Y.C."/>
        </authorList>
    </citation>
    <scope>NUCLEOTIDE SEQUENCE</scope>
    <source>
        <strain evidence="10">L3_108_031G1_dasL3_108_031G1_concoct_20</strain>
    </source>
</reference>
<name>A0A418PL76_VEIPA</name>
<keyword evidence="4" id="KW-1003">Cell membrane</keyword>
<dbReference type="FunFam" id="3.40.50.300:FF:000016">
    <property type="entry name" value="Oligopeptide ABC transporter ATP-binding component"/>
    <property type="match status" value="1"/>
</dbReference>
<dbReference type="GO" id="GO:0005524">
    <property type="term" value="F:ATP binding"/>
    <property type="evidence" value="ECO:0007669"/>
    <property type="project" value="UniProtKB-KW"/>
</dbReference>
<evidence type="ECO:0000256" key="2">
    <source>
        <dbReference type="ARBA" id="ARBA00005417"/>
    </source>
</evidence>
<keyword evidence="9" id="KW-0472">Membrane</keyword>
<evidence type="ECO:0000313" key="11">
    <source>
        <dbReference type="Proteomes" id="UP000778864"/>
    </source>
</evidence>
<keyword evidence="6" id="KW-0547">Nucleotide-binding</keyword>
<keyword evidence="3" id="KW-0813">Transport</keyword>
<comment type="caution">
    <text evidence="10">The sequence shown here is derived from an EMBL/GenBank/DDBJ whole genome shotgun (WGS) entry which is preliminary data.</text>
</comment>
<dbReference type="CDD" id="cd03257">
    <property type="entry name" value="ABC_NikE_OppD_transporters"/>
    <property type="match status" value="1"/>
</dbReference>
<evidence type="ECO:0000256" key="5">
    <source>
        <dbReference type="ARBA" id="ARBA00022519"/>
    </source>
</evidence>
<protein>
    <submittedName>
        <fullName evidence="10">ABC transporter ATP-binding protein</fullName>
    </submittedName>
</protein>
<dbReference type="RefSeq" id="WP_008603495.1">
    <property type="nucleotide sequence ID" value="NZ_CABKOT010000007.1"/>
</dbReference>
<dbReference type="SMART" id="SM00382">
    <property type="entry name" value="AAA"/>
    <property type="match status" value="1"/>
</dbReference>
<accession>A0A418PL76</accession>
<dbReference type="GO" id="GO:0015833">
    <property type="term" value="P:peptide transport"/>
    <property type="evidence" value="ECO:0007669"/>
    <property type="project" value="InterPro"/>
</dbReference>
<evidence type="ECO:0000256" key="7">
    <source>
        <dbReference type="ARBA" id="ARBA00022840"/>
    </source>
</evidence>
<dbReference type="PROSITE" id="PS50893">
    <property type="entry name" value="ABC_TRANSPORTER_2"/>
    <property type="match status" value="1"/>
</dbReference>
<evidence type="ECO:0000256" key="4">
    <source>
        <dbReference type="ARBA" id="ARBA00022475"/>
    </source>
</evidence>
<evidence type="ECO:0000256" key="9">
    <source>
        <dbReference type="ARBA" id="ARBA00023136"/>
    </source>
</evidence>
<dbReference type="InterPro" id="IPR017871">
    <property type="entry name" value="ABC_transporter-like_CS"/>
</dbReference>
<evidence type="ECO:0000256" key="3">
    <source>
        <dbReference type="ARBA" id="ARBA00022448"/>
    </source>
</evidence>
<dbReference type="InterPro" id="IPR003593">
    <property type="entry name" value="AAA+_ATPase"/>
</dbReference>
<dbReference type="GO" id="GO:0016887">
    <property type="term" value="F:ATP hydrolysis activity"/>
    <property type="evidence" value="ECO:0007669"/>
    <property type="project" value="InterPro"/>
</dbReference>
<comment type="subcellular location">
    <subcellularLocation>
        <location evidence="1">Cell membrane</location>
        <topology evidence="1">Peripheral membrane protein</topology>
    </subcellularLocation>
</comment>
<keyword evidence="5" id="KW-0997">Cell inner membrane</keyword>
<keyword evidence="7 10" id="KW-0067">ATP-binding</keyword>
<dbReference type="PANTHER" id="PTHR43297">
    <property type="entry name" value="OLIGOPEPTIDE TRANSPORT ATP-BINDING PROTEIN APPD"/>
    <property type="match status" value="1"/>
</dbReference>
<dbReference type="InterPro" id="IPR003439">
    <property type="entry name" value="ABC_transporter-like_ATP-bd"/>
</dbReference>
<dbReference type="Pfam" id="PF08352">
    <property type="entry name" value="oligo_HPY"/>
    <property type="match status" value="1"/>
</dbReference>
<evidence type="ECO:0000256" key="1">
    <source>
        <dbReference type="ARBA" id="ARBA00004202"/>
    </source>
</evidence>
<evidence type="ECO:0000313" key="10">
    <source>
        <dbReference type="EMBL" id="MBS4893703.1"/>
    </source>
</evidence>
<evidence type="ECO:0000256" key="6">
    <source>
        <dbReference type="ARBA" id="ARBA00022741"/>
    </source>
</evidence>
<sequence length="326" mass="36090">MNNAIVDVRNVSITINTFQGPLRVIRNQDISLYPGEILGIVGESGCGKSVLVNSLMGLLPYGKTKIKADTFMIDGHDCLGFTEDDWNELRGTTVAMVFQDPMTSLNPIMTIGEQMYEVIRRTNAYGEDYDERAIAIDLLKKMGLSTPERRLSQYPHELSGGMRQRVCIAMAVAGRPKILICDEPTTALDITTEAQILRLMQTLAVEAGIGIIFISHNLRVIAQICDRVMVMYAGKCVESATVDGIFSEPRHPYTLGLLLALPQGKWHGELKAVEGQPPDLFDLPRGCAFNPRCKWAMRICGSRVPMVTNVGESHQFTCWLAKLEGL</sequence>
<dbReference type="EMBL" id="JAGZMU010000004">
    <property type="protein sequence ID" value="MBS4893703.1"/>
    <property type="molecule type" value="Genomic_DNA"/>
</dbReference>